<organism evidence="5 6">
    <name type="scientific">Conger conger</name>
    <name type="common">Conger eel</name>
    <name type="synonym">Muraena conger</name>
    <dbReference type="NCBI Taxonomy" id="82655"/>
    <lineage>
        <taxon>Eukaryota</taxon>
        <taxon>Metazoa</taxon>
        <taxon>Chordata</taxon>
        <taxon>Craniata</taxon>
        <taxon>Vertebrata</taxon>
        <taxon>Euteleostomi</taxon>
        <taxon>Actinopterygii</taxon>
        <taxon>Neopterygii</taxon>
        <taxon>Teleostei</taxon>
        <taxon>Anguilliformes</taxon>
        <taxon>Congridae</taxon>
        <taxon>Conger</taxon>
    </lineage>
</organism>
<keyword evidence="3" id="KW-0472">Membrane</keyword>
<dbReference type="AlphaFoldDB" id="A0A9Q1HNC8"/>
<evidence type="ECO:0000259" key="4">
    <source>
        <dbReference type="PROSITE" id="PS50035"/>
    </source>
</evidence>
<dbReference type="Proteomes" id="UP001152803">
    <property type="component" value="Unassembled WGS sequence"/>
</dbReference>
<dbReference type="InterPro" id="IPR050874">
    <property type="entry name" value="Diverse_PLD-related"/>
</dbReference>
<evidence type="ECO:0000313" key="6">
    <source>
        <dbReference type="Proteomes" id="UP001152803"/>
    </source>
</evidence>
<name>A0A9Q1HNC8_CONCO</name>
<dbReference type="PROSITE" id="PS50035">
    <property type="entry name" value="PLD"/>
    <property type="match status" value="1"/>
</dbReference>
<proteinExistence type="inferred from homology"/>
<dbReference type="PANTHER" id="PTHR10185">
    <property type="entry name" value="PHOSPHOLIPASE D - RELATED"/>
    <property type="match status" value="1"/>
</dbReference>
<dbReference type="SUPFAM" id="SSF56024">
    <property type="entry name" value="Phospholipase D/nuclease"/>
    <property type="match status" value="2"/>
</dbReference>
<accession>A0A9Q1HNC8</accession>
<feature type="domain" description="PLD phosphodiesterase" evidence="4">
    <location>
        <begin position="413"/>
        <end position="439"/>
    </location>
</feature>
<feature type="region of interest" description="Disordered" evidence="2">
    <location>
        <begin position="490"/>
        <end position="519"/>
    </location>
</feature>
<protein>
    <recommendedName>
        <fullName evidence="4">PLD phosphodiesterase domain-containing protein</fullName>
    </recommendedName>
</protein>
<dbReference type="PANTHER" id="PTHR10185:SF9">
    <property type="entry name" value="INACTIVE PHOSPHOLIPASE D5"/>
    <property type="match status" value="1"/>
</dbReference>
<keyword evidence="3" id="KW-0812">Transmembrane</keyword>
<evidence type="ECO:0000256" key="1">
    <source>
        <dbReference type="ARBA" id="ARBA00008664"/>
    </source>
</evidence>
<evidence type="ECO:0000256" key="2">
    <source>
        <dbReference type="SAM" id="MobiDB-lite"/>
    </source>
</evidence>
<keyword evidence="3" id="KW-1133">Transmembrane helix</keyword>
<dbReference type="EMBL" id="JAFJMO010000018">
    <property type="protein sequence ID" value="KAJ8250219.1"/>
    <property type="molecule type" value="Genomic_DNA"/>
</dbReference>
<dbReference type="InterPro" id="IPR032803">
    <property type="entry name" value="PLDc_3"/>
</dbReference>
<sequence>MEPCKSVENLHPCSSGCVPAWRQLLTLGIRPPREESILSGERGSPIPAGRRSQQKCIVIFALVCCFAILVALIFSAVDVWGEDEDGITEENCSTSCQIVLVENIPEDVSFPENGTVHLPLSAGLHALLDQAGRSVEIVSPEWALSSPDPEARQARQLFQRLQGLRSRGISLKVASDRLDSAELRKLSDHGAEVRYLNMTALTRGRFRSSFWVVDRRHMYIGSGSMDWRSLSKVKEVGVIISNCSCLVLDLHRIFSLYWQLQYKDFVPSIWSKRLSALYNKEKILTLSFNNSRKAKAYMSSSPDVFCPKDRTRDIDAIFRIIQDARRFIYISVTDYLPLVNRNPQRYWSRIDGVLREALILRGIKVKLLFSCWRQTHPLTFNFVWSLKSLCMGMTNCSLEAKFFSLRDQKNGTFHSINHNKFMVTDTAVYMGSLDWLGNEFVYNAGVGLVLSQAEGQEDQGATVLGQVKALFERDWFSRYAKSLQPNKLPDCSKLRTGQSALPRVQPQTQDRKQKPNTHL</sequence>
<feature type="transmembrane region" description="Helical" evidence="3">
    <location>
        <begin position="56"/>
        <end position="77"/>
    </location>
</feature>
<comment type="similarity">
    <text evidence="1">Belongs to the phospholipase D family.</text>
</comment>
<dbReference type="OrthoDB" id="1923775at2759"/>
<evidence type="ECO:0000256" key="3">
    <source>
        <dbReference type="SAM" id="Phobius"/>
    </source>
</evidence>
<dbReference type="Gene3D" id="3.30.870.10">
    <property type="entry name" value="Endonuclease Chain A"/>
    <property type="match status" value="2"/>
</dbReference>
<gene>
    <name evidence="5" type="ORF">COCON_G00221410</name>
</gene>
<dbReference type="SMART" id="SM00155">
    <property type="entry name" value="PLDc"/>
    <property type="match status" value="2"/>
</dbReference>
<comment type="caution">
    <text evidence="5">The sequence shown here is derived from an EMBL/GenBank/DDBJ whole genome shotgun (WGS) entry which is preliminary data.</text>
</comment>
<dbReference type="GO" id="GO:0003824">
    <property type="term" value="F:catalytic activity"/>
    <property type="evidence" value="ECO:0007669"/>
    <property type="project" value="InterPro"/>
</dbReference>
<dbReference type="Pfam" id="PF13918">
    <property type="entry name" value="PLDc_3"/>
    <property type="match status" value="1"/>
</dbReference>
<reference evidence="5" key="1">
    <citation type="journal article" date="2023" name="Science">
        <title>Genome structures resolve the early diversification of teleost fishes.</title>
        <authorList>
            <person name="Parey E."/>
            <person name="Louis A."/>
            <person name="Montfort J."/>
            <person name="Bouchez O."/>
            <person name="Roques C."/>
            <person name="Iampietro C."/>
            <person name="Lluch J."/>
            <person name="Castinel A."/>
            <person name="Donnadieu C."/>
            <person name="Desvignes T."/>
            <person name="Floi Bucao C."/>
            <person name="Jouanno E."/>
            <person name="Wen M."/>
            <person name="Mejri S."/>
            <person name="Dirks R."/>
            <person name="Jansen H."/>
            <person name="Henkel C."/>
            <person name="Chen W.J."/>
            <person name="Zahm M."/>
            <person name="Cabau C."/>
            <person name="Klopp C."/>
            <person name="Thompson A.W."/>
            <person name="Robinson-Rechavi M."/>
            <person name="Braasch I."/>
            <person name="Lecointre G."/>
            <person name="Bobe J."/>
            <person name="Postlethwait J.H."/>
            <person name="Berthelot C."/>
            <person name="Roest Crollius H."/>
            <person name="Guiguen Y."/>
        </authorList>
    </citation>
    <scope>NUCLEOTIDE SEQUENCE</scope>
    <source>
        <strain evidence="5">Concon-B</strain>
    </source>
</reference>
<keyword evidence="6" id="KW-1185">Reference proteome</keyword>
<dbReference type="InterPro" id="IPR001736">
    <property type="entry name" value="PLipase_D/transphosphatidylase"/>
</dbReference>
<evidence type="ECO:0000313" key="5">
    <source>
        <dbReference type="EMBL" id="KAJ8250219.1"/>
    </source>
</evidence>